<dbReference type="Gene3D" id="3.30.2140.10">
    <property type="entry name" value="Arylamine N-acetyltransferase"/>
    <property type="match status" value="1"/>
</dbReference>
<dbReference type="InterPro" id="IPR001447">
    <property type="entry name" value="Arylamine_N-AcTrfase"/>
</dbReference>
<dbReference type="GO" id="GO:0016407">
    <property type="term" value="F:acetyltransferase activity"/>
    <property type="evidence" value="ECO:0007669"/>
    <property type="project" value="InterPro"/>
</dbReference>
<protein>
    <submittedName>
        <fullName evidence="3">Arylamine N-acetyltransferase</fullName>
    </submittedName>
</protein>
<dbReference type="Pfam" id="PF00797">
    <property type="entry name" value="Acetyltransf_2"/>
    <property type="match status" value="1"/>
</dbReference>
<dbReference type="RefSeq" id="WP_269578297.1">
    <property type="nucleotide sequence ID" value="NZ_CP114588.1"/>
</dbReference>
<evidence type="ECO:0000256" key="1">
    <source>
        <dbReference type="ARBA" id="ARBA00006547"/>
    </source>
</evidence>
<gene>
    <name evidence="3" type="ORF">N8M53_07290</name>
</gene>
<organism evidence="3 4">
    <name type="scientific">Salinivibrio kushneri</name>
    <dbReference type="NCBI Taxonomy" id="1908198"/>
    <lineage>
        <taxon>Bacteria</taxon>
        <taxon>Pseudomonadati</taxon>
        <taxon>Pseudomonadota</taxon>
        <taxon>Gammaproteobacteria</taxon>
        <taxon>Vibrionales</taxon>
        <taxon>Vibrionaceae</taxon>
        <taxon>Salinivibrio</taxon>
    </lineage>
</organism>
<dbReference type="Proteomes" id="UP001164748">
    <property type="component" value="Chromosome"/>
</dbReference>
<accession>A0AA47KIW1</accession>
<evidence type="ECO:0000256" key="2">
    <source>
        <dbReference type="RuleBase" id="RU003452"/>
    </source>
</evidence>
<comment type="similarity">
    <text evidence="1 2">Belongs to the arylamine N-acetyltransferase family.</text>
</comment>
<proteinExistence type="inferred from homology"/>
<name>A0AA47KIW1_9GAMM</name>
<dbReference type="AlphaFoldDB" id="A0AA47KIW1"/>
<reference evidence="3" key="1">
    <citation type="submission" date="2022-09" db="EMBL/GenBank/DDBJ databases">
        <authorList>
            <person name="Li Z.-J."/>
        </authorList>
    </citation>
    <scope>NUCLEOTIDE SEQUENCE</scope>
    <source>
        <strain evidence="3">TGB11</strain>
    </source>
</reference>
<dbReference type="SUPFAM" id="SSF54001">
    <property type="entry name" value="Cysteine proteinases"/>
    <property type="match status" value="1"/>
</dbReference>
<dbReference type="Gene3D" id="2.40.128.150">
    <property type="entry name" value="Cysteine proteinases"/>
    <property type="match status" value="1"/>
</dbReference>
<evidence type="ECO:0000313" key="3">
    <source>
        <dbReference type="EMBL" id="WBA07672.1"/>
    </source>
</evidence>
<dbReference type="PANTHER" id="PTHR11786">
    <property type="entry name" value="N-HYDROXYARYLAMINE O-ACETYLTRANSFERASE"/>
    <property type="match status" value="1"/>
</dbReference>
<dbReference type="PRINTS" id="PR01543">
    <property type="entry name" value="ANATRNSFRASE"/>
</dbReference>
<dbReference type="InterPro" id="IPR038765">
    <property type="entry name" value="Papain-like_cys_pep_sf"/>
</dbReference>
<evidence type="ECO:0000313" key="4">
    <source>
        <dbReference type="Proteomes" id="UP001164748"/>
    </source>
</evidence>
<dbReference type="PANTHER" id="PTHR11786:SF0">
    <property type="entry name" value="ARYLAMINE N-ACETYLTRANSFERASE 4-RELATED"/>
    <property type="match status" value="1"/>
</dbReference>
<dbReference type="EMBL" id="CP114588">
    <property type="protein sequence ID" value="WBA07672.1"/>
    <property type="molecule type" value="Genomic_DNA"/>
</dbReference>
<sequence>MTSAPMIEEYLHRLALSEAKGVALVTELVEKHLSQYAFSSLNAMAGQPLSLQTDALLERLVVNQQGGYCFEHNKIAYLALKHLGFEVRSVLARVMLNGKPTNPRTHRMNVLELDGETYLVDVGFGNKTPRGLVNINQRTCTIGHDTYQITRNSDVVTVVLHEPDQPPLTLYEVELYDVVEADFEVAHFYSHQHPEAIFVNNLVVSLITASHRYLIRNQQFLVWDTAGQLVTDQSIDSVEALTQLVHEVFLLQPPKAVLETAFAQVAANAAA</sequence>